<evidence type="ECO:0000313" key="2">
    <source>
        <dbReference type="Proteomes" id="UP000263377"/>
    </source>
</evidence>
<dbReference type="Proteomes" id="UP000263377">
    <property type="component" value="Unassembled WGS sequence"/>
</dbReference>
<evidence type="ECO:0000313" key="1">
    <source>
        <dbReference type="EMBL" id="RGD56999.1"/>
    </source>
</evidence>
<comment type="caution">
    <text evidence="1">The sequence shown here is derived from an EMBL/GenBank/DDBJ whole genome shotgun (WGS) entry which is preliminary data.</text>
</comment>
<proteinExistence type="predicted"/>
<protein>
    <submittedName>
        <fullName evidence="1">Uncharacterized protein</fullName>
    </submittedName>
</protein>
<gene>
    <name evidence="1" type="ORF">DR950_03610</name>
</gene>
<dbReference type="AlphaFoldDB" id="A0A372ZM73"/>
<dbReference type="EMBL" id="QVIG01000001">
    <property type="protein sequence ID" value="RGD56999.1"/>
    <property type="molecule type" value="Genomic_DNA"/>
</dbReference>
<organism evidence="1 2">
    <name type="scientific">Kitasatospora xanthocidica</name>
    <dbReference type="NCBI Taxonomy" id="83382"/>
    <lineage>
        <taxon>Bacteria</taxon>
        <taxon>Bacillati</taxon>
        <taxon>Actinomycetota</taxon>
        <taxon>Actinomycetes</taxon>
        <taxon>Kitasatosporales</taxon>
        <taxon>Streptomycetaceae</taxon>
        <taxon>Kitasatospora</taxon>
    </lineage>
</organism>
<sequence length="429" mass="45001">MPVAVTASVLATGLTACGTVQQLSAAQKVSKAFDKVRDGKSAGFTLSIDATPEQVAAFANSGEHKGGKGMIGAARGDGDMDEKTAKAISGLSVSVAISADKPLKDVGAFRDAAKADKNTDLTLDKSVRVSYVLADRSGTALLEYRQVDATGYLHADAKGLVKLVGEDPSVVDELRKGMPEQLKPVGDVLAGKWVSFDLQSLADQAKESDGKKAAAPSAAPTLDPELQNQLLNSIKDVIGRTVTYEDKGKKDGTEHLWVSAPARQLMDEMFKAVKPLSAKFPKQLGDFPDQAPSDVPDRRIGVDLYLKDGAFSSATFDLAQLADKVEPGVNFPVKLAFSQAAPNVQAPADAVKVTDEQLMDAVLGLATAGDDSDDEDPEDLPAAAPLTAAQLKELAALGIPEVRARVYNEAGLTFQDIKEIARTTAPAGA</sequence>
<name>A0A372ZM73_9ACTN</name>
<dbReference type="RefSeq" id="WP_117485689.1">
    <property type="nucleotide sequence ID" value="NZ_QVIG01000001.1"/>
</dbReference>
<keyword evidence="2" id="KW-1185">Reference proteome</keyword>
<reference evidence="1 2" key="1">
    <citation type="submission" date="2018-08" db="EMBL/GenBank/DDBJ databases">
        <title>Diversity &amp; Physiological Properties of Lignin-Decomposing Actinobacteria from Soil.</title>
        <authorList>
            <person name="Roh S.G."/>
            <person name="Kim S.B."/>
        </authorList>
    </citation>
    <scope>NUCLEOTIDE SEQUENCE [LARGE SCALE GENOMIC DNA]</scope>
    <source>
        <strain evidence="1 2">MMS17-GH009</strain>
    </source>
</reference>
<accession>A0A372ZM73</accession>